<protein>
    <submittedName>
        <fullName evidence="2">Uncharacterized protein</fullName>
    </submittedName>
</protein>
<evidence type="ECO:0000313" key="2">
    <source>
        <dbReference type="WBParaSite" id="Minc3s00915g18840"/>
    </source>
</evidence>
<name>A0A914M294_MELIC</name>
<accession>A0A914M294</accession>
<evidence type="ECO:0000313" key="1">
    <source>
        <dbReference type="Proteomes" id="UP000887563"/>
    </source>
</evidence>
<reference evidence="2" key="1">
    <citation type="submission" date="2022-11" db="UniProtKB">
        <authorList>
            <consortium name="WormBaseParasite"/>
        </authorList>
    </citation>
    <scope>IDENTIFICATION</scope>
</reference>
<proteinExistence type="predicted"/>
<dbReference type="WBParaSite" id="Minc3s00915g18840">
    <property type="protein sequence ID" value="Minc3s00915g18840"/>
    <property type="gene ID" value="Minc3s00915g18840"/>
</dbReference>
<sequence length="59" mass="6998">MNGKWFYTCPRKRPHSDPNTPNVRFRLITTVTTNNFWSCIMRNLNINSLFTANCLEKFS</sequence>
<organism evidence="1 2">
    <name type="scientific">Meloidogyne incognita</name>
    <name type="common">Southern root-knot nematode worm</name>
    <name type="synonym">Oxyuris incognita</name>
    <dbReference type="NCBI Taxonomy" id="6306"/>
    <lineage>
        <taxon>Eukaryota</taxon>
        <taxon>Metazoa</taxon>
        <taxon>Ecdysozoa</taxon>
        <taxon>Nematoda</taxon>
        <taxon>Chromadorea</taxon>
        <taxon>Rhabditida</taxon>
        <taxon>Tylenchina</taxon>
        <taxon>Tylenchomorpha</taxon>
        <taxon>Tylenchoidea</taxon>
        <taxon>Meloidogynidae</taxon>
        <taxon>Meloidogyninae</taxon>
        <taxon>Meloidogyne</taxon>
        <taxon>Meloidogyne incognita group</taxon>
    </lineage>
</organism>
<dbReference type="AlphaFoldDB" id="A0A914M294"/>
<keyword evidence="1" id="KW-1185">Reference proteome</keyword>
<dbReference type="Proteomes" id="UP000887563">
    <property type="component" value="Unplaced"/>
</dbReference>